<reference evidence="2" key="1">
    <citation type="submission" date="2021-01" db="EMBL/GenBank/DDBJ databases">
        <authorList>
            <consortium name="Aspergillus puulaauensis MK2 genome sequencing consortium"/>
            <person name="Kazuki M."/>
            <person name="Futagami T."/>
        </authorList>
    </citation>
    <scope>NUCLEOTIDE SEQUENCE</scope>
    <source>
        <strain evidence="2">MK2</strain>
    </source>
</reference>
<dbReference type="PANTHER" id="PTHR35605:SF1">
    <property type="entry name" value="ECP2 EFFECTOR PROTEIN DOMAIN-CONTAINING PROTEIN-RELATED"/>
    <property type="match status" value="1"/>
</dbReference>
<evidence type="ECO:0000256" key="1">
    <source>
        <dbReference type="SAM" id="SignalP"/>
    </source>
</evidence>
<dbReference type="GeneID" id="64968615"/>
<accession>A0A7R8AIF8</accession>
<protein>
    <recommendedName>
        <fullName evidence="4">Secreted protein</fullName>
    </recommendedName>
</protein>
<name>A0A7R8AIF8_9EURO</name>
<keyword evidence="1" id="KW-0732">Signal</keyword>
<gene>
    <name evidence="2" type="ORF">APUU_11438S</name>
</gene>
<keyword evidence="3" id="KW-1185">Reference proteome</keyword>
<feature type="signal peptide" evidence="1">
    <location>
        <begin position="1"/>
        <end position="19"/>
    </location>
</feature>
<dbReference type="RefSeq" id="XP_041550804.1">
    <property type="nucleotide sequence ID" value="XM_041697528.1"/>
</dbReference>
<dbReference type="Proteomes" id="UP000654913">
    <property type="component" value="Chromosome 1"/>
</dbReference>
<evidence type="ECO:0000313" key="2">
    <source>
        <dbReference type="EMBL" id="BCS18610.1"/>
    </source>
</evidence>
<feature type="chain" id="PRO_5031326869" description="Secreted protein" evidence="1">
    <location>
        <begin position="20"/>
        <end position="125"/>
    </location>
</feature>
<proteinExistence type="predicted"/>
<reference evidence="2" key="2">
    <citation type="submission" date="2021-02" db="EMBL/GenBank/DDBJ databases">
        <title>Aspergillus puulaauensis MK2 genome sequence.</title>
        <authorList>
            <person name="Futagami T."/>
            <person name="Mori K."/>
            <person name="Kadooka C."/>
            <person name="Tanaka T."/>
        </authorList>
    </citation>
    <scope>NUCLEOTIDE SEQUENCE</scope>
    <source>
        <strain evidence="2">MK2</strain>
    </source>
</reference>
<evidence type="ECO:0000313" key="3">
    <source>
        <dbReference type="Proteomes" id="UP000654913"/>
    </source>
</evidence>
<dbReference type="PANTHER" id="PTHR35605">
    <property type="entry name" value="ECP2 EFFECTOR PROTEIN DOMAIN-CONTAINING PROTEIN-RELATED"/>
    <property type="match status" value="1"/>
</dbReference>
<dbReference type="AlphaFoldDB" id="A0A7R8AIF8"/>
<organism evidence="2 3">
    <name type="scientific">Aspergillus puulaauensis</name>
    <dbReference type="NCBI Taxonomy" id="1220207"/>
    <lineage>
        <taxon>Eukaryota</taxon>
        <taxon>Fungi</taxon>
        <taxon>Dikarya</taxon>
        <taxon>Ascomycota</taxon>
        <taxon>Pezizomycotina</taxon>
        <taxon>Eurotiomycetes</taxon>
        <taxon>Eurotiomycetidae</taxon>
        <taxon>Eurotiales</taxon>
        <taxon>Aspergillaceae</taxon>
        <taxon>Aspergillus</taxon>
    </lineage>
</organism>
<dbReference type="EMBL" id="AP024443">
    <property type="protein sequence ID" value="BCS18610.1"/>
    <property type="molecule type" value="Genomic_DNA"/>
</dbReference>
<dbReference type="KEGG" id="apuu:APUU_11438S"/>
<sequence>MKWQSTLFILGALASQVLGGEDTITCRSEGHPTNVGSIESGIDYLNNHAGQPTAEAGKCNRVSCSWGGGIYVCSDDGKDHPLKSWKTVATVADKILDTCKDRHNNVKGRLHSSDGWGVVIRDAPC</sequence>
<dbReference type="OrthoDB" id="4492661at2759"/>
<evidence type="ECO:0008006" key="4">
    <source>
        <dbReference type="Google" id="ProtNLM"/>
    </source>
</evidence>